<evidence type="ECO:0000313" key="8">
    <source>
        <dbReference type="EMBL" id="KAK3105094.1"/>
    </source>
</evidence>
<dbReference type="PROSITE" id="PS01359">
    <property type="entry name" value="ZF_PHD_1"/>
    <property type="match status" value="1"/>
</dbReference>
<keyword evidence="5" id="KW-0539">Nucleus</keyword>
<dbReference type="InterPro" id="IPR019787">
    <property type="entry name" value="Znf_PHD-finger"/>
</dbReference>
<comment type="subcellular location">
    <subcellularLocation>
        <location evidence="1">Nucleus</location>
    </subcellularLocation>
</comment>
<keyword evidence="3 6" id="KW-0863">Zinc-finger</keyword>
<dbReference type="PANTHER" id="PTHR46174:SF1">
    <property type="entry name" value="CXXC-TYPE ZINC FINGER PROTEIN 1"/>
    <property type="match status" value="1"/>
</dbReference>
<evidence type="ECO:0000256" key="1">
    <source>
        <dbReference type="ARBA" id="ARBA00004123"/>
    </source>
</evidence>
<evidence type="ECO:0000256" key="5">
    <source>
        <dbReference type="ARBA" id="ARBA00023242"/>
    </source>
</evidence>
<sequence>MLRKKLEIINHDRMKHCSDRVLPAWLKRQKKSLKDGSPLRLSESSNSSKYCLCKGPDTGEFMIQCDECREWYHESCVGIGSDKAKDIDVYLCPDCDVSCSY</sequence>
<dbReference type="GO" id="GO:0008270">
    <property type="term" value="F:zinc ion binding"/>
    <property type="evidence" value="ECO:0007669"/>
    <property type="project" value="UniProtKB-KW"/>
</dbReference>
<dbReference type="InterPro" id="IPR019786">
    <property type="entry name" value="Zinc_finger_PHD-type_CS"/>
</dbReference>
<dbReference type="InterPro" id="IPR001965">
    <property type="entry name" value="Znf_PHD"/>
</dbReference>
<dbReference type="GO" id="GO:0045893">
    <property type="term" value="P:positive regulation of DNA-templated transcription"/>
    <property type="evidence" value="ECO:0007669"/>
    <property type="project" value="TreeGrafter"/>
</dbReference>
<proteinExistence type="predicted"/>
<dbReference type="SMART" id="SM00249">
    <property type="entry name" value="PHD"/>
    <property type="match status" value="1"/>
</dbReference>
<dbReference type="Gene3D" id="3.30.40.10">
    <property type="entry name" value="Zinc/RING finger domain, C3HC4 (zinc finger)"/>
    <property type="match status" value="1"/>
</dbReference>
<evidence type="ECO:0000256" key="3">
    <source>
        <dbReference type="ARBA" id="ARBA00022771"/>
    </source>
</evidence>
<dbReference type="SUPFAM" id="SSF57903">
    <property type="entry name" value="FYVE/PHD zinc finger"/>
    <property type="match status" value="1"/>
</dbReference>
<dbReference type="PANTHER" id="PTHR46174">
    <property type="entry name" value="CXXC-TYPE ZINC FINGER PROTEIN 1"/>
    <property type="match status" value="1"/>
</dbReference>
<organism evidence="8 9">
    <name type="scientific">Pinctada imbricata</name>
    <name type="common">Atlantic pearl-oyster</name>
    <name type="synonym">Pinctada martensii</name>
    <dbReference type="NCBI Taxonomy" id="66713"/>
    <lineage>
        <taxon>Eukaryota</taxon>
        <taxon>Metazoa</taxon>
        <taxon>Spiralia</taxon>
        <taxon>Lophotrochozoa</taxon>
        <taxon>Mollusca</taxon>
        <taxon>Bivalvia</taxon>
        <taxon>Autobranchia</taxon>
        <taxon>Pteriomorphia</taxon>
        <taxon>Pterioida</taxon>
        <taxon>Pterioidea</taxon>
        <taxon>Pteriidae</taxon>
        <taxon>Pinctada</taxon>
    </lineage>
</organism>
<keyword evidence="4" id="KW-0862">Zinc</keyword>
<accession>A0AA88YPV9</accession>
<comment type="caution">
    <text evidence="8">The sequence shown here is derived from an EMBL/GenBank/DDBJ whole genome shotgun (WGS) entry which is preliminary data.</text>
</comment>
<evidence type="ECO:0000256" key="2">
    <source>
        <dbReference type="ARBA" id="ARBA00022723"/>
    </source>
</evidence>
<reference evidence="8" key="1">
    <citation type="submission" date="2019-08" db="EMBL/GenBank/DDBJ databases">
        <title>The improved chromosome-level genome for the pearl oyster Pinctada fucata martensii using PacBio sequencing and Hi-C.</title>
        <authorList>
            <person name="Zheng Z."/>
        </authorList>
    </citation>
    <scope>NUCLEOTIDE SEQUENCE</scope>
    <source>
        <strain evidence="8">ZZ-2019</strain>
        <tissue evidence="8">Adductor muscle</tissue>
    </source>
</reference>
<evidence type="ECO:0000256" key="6">
    <source>
        <dbReference type="PROSITE-ProRule" id="PRU00146"/>
    </source>
</evidence>
<evidence type="ECO:0000256" key="4">
    <source>
        <dbReference type="ARBA" id="ARBA00022833"/>
    </source>
</evidence>
<dbReference type="GO" id="GO:0048188">
    <property type="term" value="C:Set1C/COMPASS complex"/>
    <property type="evidence" value="ECO:0007669"/>
    <property type="project" value="InterPro"/>
</dbReference>
<keyword evidence="9" id="KW-1185">Reference proteome</keyword>
<keyword evidence="2" id="KW-0479">Metal-binding</keyword>
<name>A0AA88YPV9_PINIB</name>
<protein>
    <recommendedName>
        <fullName evidence="7">PHD-type domain-containing protein</fullName>
    </recommendedName>
</protein>
<dbReference type="InterPro" id="IPR011011">
    <property type="entry name" value="Znf_FYVE_PHD"/>
</dbReference>
<evidence type="ECO:0000259" key="7">
    <source>
        <dbReference type="PROSITE" id="PS50016"/>
    </source>
</evidence>
<dbReference type="EMBL" id="VSWD01000004">
    <property type="protein sequence ID" value="KAK3105094.1"/>
    <property type="molecule type" value="Genomic_DNA"/>
</dbReference>
<dbReference type="PROSITE" id="PS50016">
    <property type="entry name" value="ZF_PHD_2"/>
    <property type="match status" value="1"/>
</dbReference>
<evidence type="ECO:0000313" key="9">
    <source>
        <dbReference type="Proteomes" id="UP001186944"/>
    </source>
</evidence>
<dbReference type="AlphaFoldDB" id="A0AA88YPV9"/>
<dbReference type="InterPro" id="IPR037869">
    <property type="entry name" value="Spp1/CFP1"/>
</dbReference>
<dbReference type="InterPro" id="IPR013083">
    <property type="entry name" value="Znf_RING/FYVE/PHD"/>
</dbReference>
<gene>
    <name evidence="8" type="ORF">FSP39_017184</name>
</gene>
<dbReference type="Proteomes" id="UP001186944">
    <property type="component" value="Unassembled WGS sequence"/>
</dbReference>
<feature type="domain" description="PHD-type" evidence="7">
    <location>
        <begin position="48"/>
        <end position="98"/>
    </location>
</feature>
<dbReference type="Pfam" id="PF00628">
    <property type="entry name" value="PHD"/>
    <property type="match status" value="1"/>
</dbReference>